<dbReference type="Proteomes" id="UP001497623">
    <property type="component" value="Unassembled WGS sequence"/>
</dbReference>
<dbReference type="AlphaFoldDB" id="A0AAV2QQ21"/>
<organism evidence="2 3">
    <name type="scientific">Meganyctiphanes norvegica</name>
    <name type="common">Northern krill</name>
    <name type="synonym">Thysanopoda norvegica</name>
    <dbReference type="NCBI Taxonomy" id="48144"/>
    <lineage>
        <taxon>Eukaryota</taxon>
        <taxon>Metazoa</taxon>
        <taxon>Ecdysozoa</taxon>
        <taxon>Arthropoda</taxon>
        <taxon>Crustacea</taxon>
        <taxon>Multicrustacea</taxon>
        <taxon>Malacostraca</taxon>
        <taxon>Eumalacostraca</taxon>
        <taxon>Eucarida</taxon>
        <taxon>Euphausiacea</taxon>
        <taxon>Euphausiidae</taxon>
        <taxon>Meganyctiphanes</taxon>
    </lineage>
</organism>
<name>A0AAV2QQ21_MEGNR</name>
<feature type="compositionally biased region" description="Basic and acidic residues" evidence="1">
    <location>
        <begin position="66"/>
        <end position="84"/>
    </location>
</feature>
<comment type="caution">
    <text evidence="2">The sequence shown here is derived from an EMBL/GenBank/DDBJ whole genome shotgun (WGS) entry which is preliminary data.</text>
</comment>
<reference evidence="2 3" key="1">
    <citation type="submission" date="2024-05" db="EMBL/GenBank/DDBJ databases">
        <authorList>
            <person name="Wallberg A."/>
        </authorList>
    </citation>
    <scope>NUCLEOTIDE SEQUENCE [LARGE SCALE GENOMIC DNA]</scope>
</reference>
<evidence type="ECO:0000313" key="3">
    <source>
        <dbReference type="Proteomes" id="UP001497623"/>
    </source>
</evidence>
<evidence type="ECO:0000313" key="2">
    <source>
        <dbReference type="EMBL" id="CAL4091388.1"/>
    </source>
</evidence>
<keyword evidence="3" id="KW-1185">Reference proteome</keyword>
<proteinExistence type="predicted"/>
<dbReference type="EMBL" id="CAXKWB010008538">
    <property type="protein sequence ID" value="CAL4091388.1"/>
    <property type="molecule type" value="Genomic_DNA"/>
</dbReference>
<feature type="region of interest" description="Disordered" evidence="1">
    <location>
        <begin position="1"/>
        <end position="140"/>
    </location>
</feature>
<protein>
    <submittedName>
        <fullName evidence="2">Uncharacterized protein</fullName>
    </submittedName>
</protein>
<sequence length="204" mass="23278">MRRGGRHSMEDKPDSGSAGVIEHGSDEELVEVETIKDMKNTREYPVRSTRGRGGGVKRRIPAAQGDEMKNKRTKRNYDSDKTDNFDDISESVSPGHRIRNSLRSAKVVKEKPKGRVLRKRRNTTEEQSKDSDDDDYNSDRYIESKYNKTETKELNHETVVSSAVIKNILDVSSSKREDVIKVEVHASGEQPAKRGRKRVTYKKD</sequence>
<feature type="non-terminal residue" evidence="2">
    <location>
        <position position="204"/>
    </location>
</feature>
<feature type="compositionally biased region" description="Basic and acidic residues" evidence="1">
    <location>
        <begin position="33"/>
        <end position="45"/>
    </location>
</feature>
<evidence type="ECO:0000256" key="1">
    <source>
        <dbReference type="SAM" id="MobiDB-lite"/>
    </source>
</evidence>
<gene>
    <name evidence="2" type="ORF">MNOR_LOCUS14328</name>
</gene>
<accession>A0AAV2QQ21</accession>